<dbReference type="EMBL" id="FNHI01000023">
    <property type="protein sequence ID" value="SDN28923.1"/>
    <property type="molecule type" value="Genomic_DNA"/>
</dbReference>
<dbReference type="GeneID" id="40833003"/>
<dbReference type="InterPro" id="IPR050490">
    <property type="entry name" value="Bact_solute-bd_prot1"/>
</dbReference>
<dbReference type="Pfam" id="PF13416">
    <property type="entry name" value="SBP_bac_8"/>
    <property type="match status" value="1"/>
</dbReference>
<dbReference type="PROSITE" id="PS51257">
    <property type="entry name" value="PROKAR_LIPOPROTEIN"/>
    <property type="match status" value="1"/>
</dbReference>
<comment type="similarity">
    <text evidence="1">Belongs to the bacterial solute-binding protein 1 family.</text>
</comment>
<dbReference type="PANTHER" id="PTHR43649:SF34">
    <property type="entry name" value="ABC TRANSPORTER PERIPLASMIC-BINDING PROTEIN YCJN-RELATED"/>
    <property type="match status" value="1"/>
</dbReference>
<evidence type="ECO:0000313" key="6">
    <source>
        <dbReference type="Proteomes" id="UP000199063"/>
    </source>
</evidence>
<dbReference type="InterPro" id="IPR006059">
    <property type="entry name" value="SBP"/>
</dbReference>
<keyword evidence="5" id="KW-0762">Sugar transport</keyword>
<protein>
    <submittedName>
        <fullName evidence="5">Multiple sugar transport system substrate-binding protein</fullName>
    </submittedName>
</protein>
<dbReference type="RefSeq" id="WP_093660012.1">
    <property type="nucleotide sequence ID" value="NZ_FNHI01000023.1"/>
</dbReference>
<reference evidence="6" key="1">
    <citation type="submission" date="2016-10" db="EMBL/GenBank/DDBJ databases">
        <authorList>
            <person name="Varghese N."/>
            <person name="Submissions S."/>
        </authorList>
    </citation>
    <scope>NUCLEOTIDE SEQUENCE [LARGE SCALE GENOMIC DNA]</scope>
    <source>
        <strain evidence="6">CGMCC 4.7042</strain>
    </source>
</reference>
<accession>A0A1H0A7H5</accession>
<evidence type="ECO:0000256" key="4">
    <source>
        <dbReference type="SAM" id="SignalP"/>
    </source>
</evidence>
<gene>
    <name evidence="5" type="ORF">SAMN05444921_123105</name>
</gene>
<feature type="signal peptide" evidence="4">
    <location>
        <begin position="1"/>
        <end position="22"/>
    </location>
</feature>
<evidence type="ECO:0000256" key="3">
    <source>
        <dbReference type="ARBA" id="ARBA00022729"/>
    </source>
</evidence>
<dbReference type="STRING" id="1196353.SAMN05444921_123105"/>
<keyword evidence="2" id="KW-0813">Transport</keyword>
<dbReference type="CDD" id="cd14750">
    <property type="entry name" value="PBP2_TMBP"/>
    <property type="match status" value="1"/>
</dbReference>
<dbReference type="PANTHER" id="PTHR43649">
    <property type="entry name" value="ARABINOSE-BINDING PROTEIN-RELATED"/>
    <property type="match status" value="1"/>
</dbReference>
<proteinExistence type="inferred from homology"/>
<keyword evidence="6" id="KW-1185">Reference proteome</keyword>
<dbReference type="AlphaFoldDB" id="A0A1H0A7H5"/>
<feature type="chain" id="PRO_5038639067" evidence="4">
    <location>
        <begin position="23"/>
        <end position="429"/>
    </location>
</feature>
<organism evidence="5 6">
    <name type="scientific">Streptomyces wuyuanensis</name>
    <dbReference type="NCBI Taxonomy" id="1196353"/>
    <lineage>
        <taxon>Bacteria</taxon>
        <taxon>Bacillati</taxon>
        <taxon>Actinomycetota</taxon>
        <taxon>Actinomycetes</taxon>
        <taxon>Kitasatosporales</taxon>
        <taxon>Streptomycetaceae</taxon>
        <taxon>Streptomyces</taxon>
    </lineage>
</organism>
<dbReference type="OrthoDB" id="3495561at2"/>
<dbReference type="Proteomes" id="UP000199063">
    <property type="component" value="Unassembled WGS sequence"/>
</dbReference>
<sequence>MRHWLFRACAAGVTALSLTACGTGPGTEDTGGGGGFTGRGPITLATGKDNSGTLTRIAGRWNSSHPKEKVRVIELSDSPDEQRRRMIQNAELKSPEFSVLNLDLVWTAEFAGHRWIDELPKAKFDDATYLEPTLQGASYRGRLYAAPWTSDGGLLYFRSDLLRKANAEPPSTWAQMGDTCKKVLALPEAEGMSCYSGQFEKYEGLTVNFAEMVESAGGSVVDGKGAPTVDSPEALEGLEFFTEAYRSGLIPKKAITFKEEEGRQAFQKGELVFHRQWPYQWSLANAEDGSSKVAGRFSVAPLPGLDGPGVSSLGGHNLAVSSFARNKATALDFVTFMTDVRMQRENLLLGSNAPTAAALYEDEELIAEYPYLPALRKSILSAVPRPRVVRYGDATAAIQDAAYRAMKGEITPEESLAQLQKKLERITKP</sequence>
<evidence type="ECO:0000256" key="1">
    <source>
        <dbReference type="ARBA" id="ARBA00008520"/>
    </source>
</evidence>
<keyword evidence="3 4" id="KW-0732">Signal</keyword>
<name>A0A1H0A7H5_9ACTN</name>
<dbReference type="SUPFAM" id="SSF53850">
    <property type="entry name" value="Periplasmic binding protein-like II"/>
    <property type="match status" value="1"/>
</dbReference>
<evidence type="ECO:0000313" key="5">
    <source>
        <dbReference type="EMBL" id="SDN28923.1"/>
    </source>
</evidence>
<evidence type="ECO:0000256" key="2">
    <source>
        <dbReference type="ARBA" id="ARBA00022448"/>
    </source>
</evidence>
<dbReference type="Gene3D" id="3.40.190.10">
    <property type="entry name" value="Periplasmic binding protein-like II"/>
    <property type="match status" value="2"/>
</dbReference>